<sequence length="147" mass="16650">MPRKPVPSDDAAIISRRLKKPHASVKIPSFGLMDFWVIVDASLEKNKISEFGFETDGGEKFAAILTQGFSYFIGLTHDESEVFSLEMFLRKFEVSADDRVLVERAYHCIKDVISRLPFDDPLSKAIGKLSHFRDEFPLGYMGADDED</sequence>
<protein>
    <submittedName>
        <fullName evidence="1">Uncharacterized protein</fullName>
    </submittedName>
</protein>
<dbReference type="AlphaFoldDB" id="A0A8T4C7Z2"/>
<dbReference type="EMBL" id="VGJJ01000032">
    <property type="protein sequence ID" value="MBM3282437.1"/>
    <property type="molecule type" value="Genomic_DNA"/>
</dbReference>
<comment type="caution">
    <text evidence="1">The sequence shown here is derived from an EMBL/GenBank/DDBJ whole genome shotgun (WGS) entry which is preliminary data.</text>
</comment>
<gene>
    <name evidence="1" type="ORF">FJY86_03820</name>
</gene>
<accession>A0A8T4C7Z2</accession>
<dbReference type="Proteomes" id="UP000774699">
    <property type="component" value="Unassembled WGS sequence"/>
</dbReference>
<reference evidence="1" key="1">
    <citation type="submission" date="2019-03" db="EMBL/GenBank/DDBJ databases">
        <title>Lake Tanganyika Metagenome-Assembled Genomes (MAGs).</title>
        <authorList>
            <person name="Tran P."/>
        </authorList>
    </citation>
    <scope>NUCLEOTIDE SEQUENCE</scope>
    <source>
        <strain evidence="1">M_DeepCast_50m_m2_156</strain>
    </source>
</reference>
<name>A0A8T4C7Z2_9ARCH</name>
<organism evidence="1 2">
    <name type="scientific">Candidatus Iainarchaeum sp</name>
    <dbReference type="NCBI Taxonomy" id="3101447"/>
    <lineage>
        <taxon>Archaea</taxon>
        <taxon>Candidatus Iainarchaeota</taxon>
        <taxon>Candidatus Iainarchaeia</taxon>
        <taxon>Candidatus Iainarchaeales</taxon>
        <taxon>Candidatus Iainarchaeaceae</taxon>
        <taxon>Candidatus Iainarchaeum</taxon>
    </lineage>
</organism>
<proteinExistence type="predicted"/>
<evidence type="ECO:0000313" key="2">
    <source>
        <dbReference type="Proteomes" id="UP000774699"/>
    </source>
</evidence>
<evidence type="ECO:0000313" key="1">
    <source>
        <dbReference type="EMBL" id="MBM3282437.1"/>
    </source>
</evidence>